<sequence length="244" mass="26168">MRKRYLGIGSILVALLFVGSGCDESDVLTVLEIAGGSQGLTAADVIIRNVPASLGGTGSTGDKDKDGLLDTADTINAIKKAAALEAAADAALAQNPPNYTVALSNIEAALALRPDDWGLMNRRAVIMAEYGKPDKPIGNFGQGASNSACNQDKMSRPQFTRCWQAVQRDRTALLEASRNRQKKGGSLVTCSTYLALEQHYDYLSRISEEEARKAGFSAADQERYWNLASQASAFQKNPGETCKF</sequence>
<protein>
    <submittedName>
        <fullName evidence="1">Uncharacterized protein</fullName>
    </submittedName>
</protein>
<comment type="caution">
    <text evidence="1">The sequence shown here is derived from an EMBL/GenBank/DDBJ whole genome shotgun (WGS) entry which is preliminary data.</text>
</comment>
<accession>A0A1F7U5Z9</accession>
<reference evidence="1 2" key="1">
    <citation type="journal article" date="2016" name="Nat. Commun.">
        <title>Thousands of microbial genomes shed light on interconnected biogeochemical processes in an aquifer system.</title>
        <authorList>
            <person name="Anantharaman K."/>
            <person name="Brown C.T."/>
            <person name="Hug L.A."/>
            <person name="Sharon I."/>
            <person name="Castelle C.J."/>
            <person name="Probst A.J."/>
            <person name="Thomas B.C."/>
            <person name="Singh A."/>
            <person name="Wilkins M.J."/>
            <person name="Karaoz U."/>
            <person name="Brodie E.L."/>
            <person name="Williams K.H."/>
            <person name="Hubbard S.S."/>
            <person name="Banfield J.F."/>
        </authorList>
    </citation>
    <scope>NUCLEOTIDE SEQUENCE [LARGE SCALE GENOMIC DNA]</scope>
</reference>
<organism evidence="1 2">
    <name type="scientific">Candidatus Uhrbacteria bacterium RIFCSPHIGHO2_02_FULL_60_10</name>
    <dbReference type="NCBI Taxonomy" id="1802392"/>
    <lineage>
        <taxon>Bacteria</taxon>
        <taxon>Candidatus Uhriibacteriota</taxon>
    </lineage>
</organism>
<dbReference type="PROSITE" id="PS51257">
    <property type="entry name" value="PROKAR_LIPOPROTEIN"/>
    <property type="match status" value="1"/>
</dbReference>
<dbReference type="Proteomes" id="UP000177088">
    <property type="component" value="Unassembled WGS sequence"/>
</dbReference>
<evidence type="ECO:0000313" key="1">
    <source>
        <dbReference type="EMBL" id="OGL73679.1"/>
    </source>
</evidence>
<name>A0A1F7U5Z9_9BACT</name>
<gene>
    <name evidence="1" type="ORF">A3C96_01355</name>
</gene>
<proteinExistence type="predicted"/>
<dbReference type="AlphaFoldDB" id="A0A1F7U5Z9"/>
<dbReference type="EMBL" id="MGEA01000051">
    <property type="protein sequence ID" value="OGL73679.1"/>
    <property type="molecule type" value="Genomic_DNA"/>
</dbReference>
<evidence type="ECO:0000313" key="2">
    <source>
        <dbReference type="Proteomes" id="UP000177088"/>
    </source>
</evidence>